<dbReference type="RefSeq" id="WP_031457726.1">
    <property type="nucleotide sequence ID" value="NZ_CAIJDO010000081.1"/>
</dbReference>
<accession>A0A6V6YRJ3</accession>
<reference evidence="1 2" key="1">
    <citation type="submission" date="2020-06" db="EMBL/GenBank/DDBJ databases">
        <authorList>
            <person name="Criscuolo A."/>
        </authorList>
    </citation>
    <scope>NUCLEOTIDE SEQUENCE [LARGE SCALE GENOMIC DNA]</scope>
    <source>
        <strain evidence="2">CIP 110025</strain>
    </source>
</reference>
<dbReference type="AlphaFoldDB" id="A0A6V6YRJ3"/>
<dbReference type="Proteomes" id="UP000556700">
    <property type="component" value="Unassembled WGS sequence"/>
</dbReference>
<organism evidence="1 2">
    <name type="scientific">Flavobacterium chungangense</name>
    <dbReference type="NCBI Taxonomy" id="554283"/>
    <lineage>
        <taxon>Bacteria</taxon>
        <taxon>Pseudomonadati</taxon>
        <taxon>Bacteroidota</taxon>
        <taxon>Flavobacteriia</taxon>
        <taxon>Flavobacteriales</taxon>
        <taxon>Flavobacteriaceae</taxon>
        <taxon>Flavobacterium</taxon>
    </lineage>
</organism>
<keyword evidence="2" id="KW-1185">Reference proteome</keyword>
<gene>
    <name evidence="1" type="ORF">FLACHUCJ7_00834</name>
</gene>
<dbReference type="EMBL" id="CAIJDO010000081">
    <property type="protein sequence ID" value="CAD0002111.1"/>
    <property type="molecule type" value="Genomic_DNA"/>
</dbReference>
<evidence type="ECO:0000313" key="2">
    <source>
        <dbReference type="Proteomes" id="UP000556700"/>
    </source>
</evidence>
<protein>
    <submittedName>
        <fullName evidence="1">Uncharacterized protein</fullName>
    </submittedName>
</protein>
<evidence type="ECO:0000313" key="1">
    <source>
        <dbReference type="EMBL" id="CAD0002111.1"/>
    </source>
</evidence>
<name>A0A6V6YRJ3_9FLAO</name>
<sequence>MKKIEIKELEIIFFKIIEKLKSEGCDELTFDDDFYRIIPTEKWDSYEEDIIHEASLFDDLDSVKLLKNDSTRILTYVDFDRVASILRAISQKNNPIL</sequence>
<proteinExistence type="predicted"/>
<comment type="caution">
    <text evidence="1">The sequence shown here is derived from an EMBL/GenBank/DDBJ whole genome shotgun (WGS) entry which is preliminary data.</text>
</comment>